<sequence>MGSKPKIGLLGLGGTISSIGKGPLDLANYGDTRVIMGADEISQRVPDLTDFADIVSIPFRAMPAIDITPDDWLAINRKIHEVVEATPDLTGLVLTHGTASLEETAYFLNLTLRVDLPVVLVGSQRPFSAISSDAQLNLINAVRVAASPEARKKGVLVVMNDEIQAAREVSKTDTYRLQSFQSPGLGALGYADADRVSFYRSPTRRFMTDTPFDVRQSEALPRVDVVTSYVGADATLIDASVAAGAEGIVAAGFAPGFGSPKEVEALKRAVQRGVVVVQAARAHSGRVDPRDRIREANFVAADNLPAHKARILLSLALTQTRARDAIQEMFLTF</sequence>
<dbReference type="InterPro" id="IPR027473">
    <property type="entry name" value="L-asparaginase_C"/>
</dbReference>
<dbReference type="AlphaFoldDB" id="A0AA41Z4V0"/>
<reference evidence="6" key="1">
    <citation type="submission" date="2022-05" db="EMBL/GenBank/DDBJ databases">
        <authorList>
            <person name="Pankratov T."/>
        </authorList>
    </citation>
    <scope>NUCLEOTIDE SEQUENCE</scope>
    <source>
        <strain evidence="6">BP6-180914</strain>
    </source>
</reference>
<dbReference type="Pfam" id="PF17763">
    <property type="entry name" value="Asparaginase_C"/>
    <property type="match status" value="1"/>
</dbReference>
<keyword evidence="7" id="KW-1185">Reference proteome</keyword>
<evidence type="ECO:0000313" key="7">
    <source>
        <dbReference type="Proteomes" id="UP001165667"/>
    </source>
</evidence>
<dbReference type="InterPro" id="IPR040919">
    <property type="entry name" value="Asparaginase_C"/>
</dbReference>
<evidence type="ECO:0000259" key="5">
    <source>
        <dbReference type="Pfam" id="PF17763"/>
    </source>
</evidence>
<dbReference type="GO" id="GO:0006528">
    <property type="term" value="P:asparagine metabolic process"/>
    <property type="evidence" value="ECO:0007669"/>
    <property type="project" value="InterPro"/>
</dbReference>
<dbReference type="PIRSF" id="PIRSF001220">
    <property type="entry name" value="L-ASNase_gatD"/>
    <property type="match status" value="1"/>
</dbReference>
<dbReference type="InterPro" id="IPR027474">
    <property type="entry name" value="L-asparaginase_N"/>
</dbReference>
<dbReference type="PANTHER" id="PTHR11707">
    <property type="entry name" value="L-ASPARAGINASE"/>
    <property type="match status" value="1"/>
</dbReference>
<dbReference type="PIRSF" id="PIRSF500176">
    <property type="entry name" value="L_ASNase"/>
    <property type="match status" value="1"/>
</dbReference>
<evidence type="ECO:0000256" key="3">
    <source>
        <dbReference type="PIRSR" id="PIRSR001220-1"/>
    </source>
</evidence>
<dbReference type="FunFam" id="3.40.50.1170:FF:000001">
    <property type="entry name" value="L-asparaginase 2"/>
    <property type="match status" value="1"/>
</dbReference>
<dbReference type="SMART" id="SM00870">
    <property type="entry name" value="Asparaginase"/>
    <property type="match status" value="1"/>
</dbReference>
<dbReference type="Gene3D" id="3.40.50.1170">
    <property type="entry name" value="L-asparaginase, N-terminal domain"/>
    <property type="match status" value="1"/>
</dbReference>
<dbReference type="CDD" id="cd08964">
    <property type="entry name" value="L-asparaginase_II"/>
    <property type="match status" value="1"/>
</dbReference>
<dbReference type="Pfam" id="PF00710">
    <property type="entry name" value="Asparaginase"/>
    <property type="match status" value="1"/>
</dbReference>
<comment type="similarity">
    <text evidence="1">Belongs to the asparaginase 1 family.</text>
</comment>
<evidence type="ECO:0000313" key="6">
    <source>
        <dbReference type="EMBL" id="MCW6509297.1"/>
    </source>
</evidence>
<organism evidence="6 7">
    <name type="scientific">Lichenifustis flavocetrariae</name>
    <dbReference type="NCBI Taxonomy" id="2949735"/>
    <lineage>
        <taxon>Bacteria</taxon>
        <taxon>Pseudomonadati</taxon>
        <taxon>Pseudomonadota</taxon>
        <taxon>Alphaproteobacteria</taxon>
        <taxon>Hyphomicrobiales</taxon>
        <taxon>Lichenihabitantaceae</taxon>
        <taxon>Lichenifustis</taxon>
    </lineage>
</organism>
<dbReference type="Gene3D" id="3.40.50.40">
    <property type="match status" value="1"/>
</dbReference>
<evidence type="ECO:0000256" key="1">
    <source>
        <dbReference type="ARBA" id="ARBA00010518"/>
    </source>
</evidence>
<protein>
    <submittedName>
        <fullName evidence="6">Asparaginase</fullName>
    </submittedName>
</protein>
<feature type="domain" description="L-asparaginase N-terminal" evidence="4">
    <location>
        <begin position="6"/>
        <end position="203"/>
    </location>
</feature>
<gene>
    <name evidence="6" type="ORF">M8523_14830</name>
</gene>
<keyword evidence="2" id="KW-0378">Hydrolase</keyword>
<dbReference type="PROSITE" id="PS51732">
    <property type="entry name" value="ASN_GLN_ASE_3"/>
    <property type="match status" value="1"/>
</dbReference>
<dbReference type="InterPro" id="IPR036152">
    <property type="entry name" value="Asp/glu_Ase-like_sf"/>
</dbReference>
<feature type="domain" description="Asparaginase/glutaminase C-terminal" evidence="5">
    <location>
        <begin position="222"/>
        <end position="330"/>
    </location>
</feature>
<name>A0AA41Z4V0_9HYPH</name>
<proteinExistence type="inferred from homology"/>
<dbReference type="Proteomes" id="UP001165667">
    <property type="component" value="Unassembled WGS sequence"/>
</dbReference>
<feature type="active site" description="O-isoaspartyl threonine intermediate" evidence="3">
    <location>
        <position position="15"/>
    </location>
</feature>
<evidence type="ECO:0000256" key="2">
    <source>
        <dbReference type="ARBA" id="ARBA00022801"/>
    </source>
</evidence>
<comment type="caution">
    <text evidence="6">The sequence shown here is derived from an EMBL/GenBank/DDBJ whole genome shotgun (WGS) entry which is preliminary data.</text>
</comment>
<dbReference type="InterPro" id="IPR004550">
    <property type="entry name" value="AsnASE_II"/>
</dbReference>
<dbReference type="InterPro" id="IPR037152">
    <property type="entry name" value="L-asparaginase_N_sf"/>
</dbReference>
<dbReference type="GO" id="GO:0004067">
    <property type="term" value="F:asparaginase activity"/>
    <property type="evidence" value="ECO:0007669"/>
    <property type="project" value="UniProtKB-UniRule"/>
</dbReference>
<evidence type="ECO:0000259" key="4">
    <source>
        <dbReference type="Pfam" id="PF00710"/>
    </source>
</evidence>
<dbReference type="SUPFAM" id="SSF53774">
    <property type="entry name" value="Glutaminase/Asparaginase"/>
    <property type="match status" value="1"/>
</dbReference>
<accession>A0AA41Z4V0</accession>
<dbReference type="PRINTS" id="PR00139">
    <property type="entry name" value="ASNGLNASE"/>
</dbReference>
<dbReference type="PANTHER" id="PTHR11707:SF28">
    <property type="entry name" value="60 KDA LYSOPHOSPHOLIPASE"/>
    <property type="match status" value="1"/>
</dbReference>
<dbReference type="InterPro" id="IPR006034">
    <property type="entry name" value="Asparaginase/glutaminase-like"/>
</dbReference>
<dbReference type="RefSeq" id="WP_282585669.1">
    <property type="nucleotide sequence ID" value="NZ_JAMOIM010000009.1"/>
</dbReference>
<dbReference type="EMBL" id="JAMOIM010000009">
    <property type="protein sequence ID" value="MCW6509297.1"/>
    <property type="molecule type" value="Genomic_DNA"/>
</dbReference>